<dbReference type="AlphaFoldDB" id="A0AA86NEI0"/>
<keyword evidence="3" id="KW-1185">Reference proteome</keyword>
<accession>A0AA86NEI0</accession>
<evidence type="ECO:0000313" key="1">
    <source>
        <dbReference type="EMBL" id="CAI9918050.1"/>
    </source>
</evidence>
<evidence type="ECO:0000313" key="2">
    <source>
        <dbReference type="EMBL" id="CAL6097965.1"/>
    </source>
</evidence>
<organism evidence="1">
    <name type="scientific">Hexamita inflata</name>
    <dbReference type="NCBI Taxonomy" id="28002"/>
    <lineage>
        <taxon>Eukaryota</taxon>
        <taxon>Metamonada</taxon>
        <taxon>Diplomonadida</taxon>
        <taxon>Hexamitidae</taxon>
        <taxon>Hexamitinae</taxon>
        <taxon>Hexamita</taxon>
    </lineage>
</organism>
<dbReference type="EMBL" id="CAXDID020000504">
    <property type="protein sequence ID" value="CAL6097965.1"/>
    <property type="molecule type" value="Genomic_DNA"/>
</dbReference>
<protein>
    <submittedName>
        <fullName evidence="2">Hypothetical_protein</fullName>
    </submittedName>
</protein>
<name>A0AA86NEI0_9EUKA</name>
<reference evidence="2 3" key="2">
    <citation type="submission" date="2024-07" db="EMBL/GenBank/DDBJ databases">
        <authorList>
            <person name="Akdeniz Z."/>
        </authorList>
    </citation>
    <scope>NUCLEOTIDE SEQUENCE [LARGE SCALE GENOMIC DNA]</scope>
</reference>
<reference evidence="1" key="1">
    <citation type="submission" date="2023-06" db="EMBL/GenBank/DDBJ databases">
        <authorList>
            <person name="Kurt Z."/>
        </authorList>
    </citation>
    <scope>NUCLEOTIDE SEQUENCE</scope>
</reference>
<proteinExistence type="predicted"/>
<dbReference type="Proteomes" id="UP001642409">
    <property type="component" value="Unassembled WGS sequence"/>
</dbReference>
<dbReference type="EMBL" id="CATOUU010000147">
    <property type="protein sequence ID" value="CAI9918050.1"/>
    <property type="molecule type" value="Genomic_DNA"/>
</dbReference>
<evidence type="ECO:0000313" key="3">
    <source>
        <dbReference type="Proteomes" id="UP001642409"/>
    </source>
</evidence>
<comment type="caution">
    <text evidence="1">The sequence shown here is derived from an EMBL/GenBank/DDBJ whole genome shotgun (WGS) entry which is preliminary data.</text>
</comment>
<gene>
    <name evidence="1" type="ORF">HINF_LOCUS5695</name>
    <name evidence="2" type="ORF">HINF_LOCUS69383</name>
</gene>
<sequence>MNYSYLLQLQQSAFQKHDQLKFLLHSFDALPFYCLQSVSAGSSDFVTTTSNSTFHSQLSDYSSFQMRNKLAELRISVTEVDLEVSDSDFALPVHWANLLPEPL</sequence>